<dbReference type="PANTHER" id="PTHR23151">
    <property type="entry name" value="DIHYDROLIPOAMIDE ACETYL/SUCCINYL-TRANSFERASE-RELATED"/>
    <property type="match status" value="1"/>
</dbReference>
<dbReference type="Pfam" id="PF02817">
    <property type="entry name" value="E3_binding"/>
    <property type="match status" value="1"/>
</dbReference>
<keyword evidence="4" id="KW-0012">Acyltransferase</keyword>
<keyword evidence="8" id="KW-0670">Pyruvate</keyword>
<comment type="cofactor">
    <cofactor evidence="4">
        <name>(R)-lipoate</name>
        <dbReference type="ChEBI" id="CHEBI:83088"/>
    </cofactor>
</comment>
<dbReference type="Gene3D" id="4.10.320.10">
    <property type="entry name" value="E3-binding domain"/>
    <property type="match status" value="1"/>
</dbReference>
<evidence type="ECO:0000259" key="6">
    <source>
        <dbReference type="PROSITE" id="PS50968"/>
    </source>
</evidence>
<dbReference type="InterPro" id="IPR023213">
    <property type="entry name" value="CAT-like_dom_sf"/>
</dbReference>
<dbReference type="GO" id="GO:0006086">
    <property type="term" value="P:pyruvate decarboxylation to acetyl-CoA"/>
    <property type="evidence" value="ECO:0007669"/>
    <property type="project" value="InterPro"/>
</dbReference>
<feature type="region of interest" description="Disordered" evidence="5">
    <location>
        <begin position="224"/>
        <end position="258"/>
    </location>
</feature>
<dbReference type="EMBL" id="GDJX01011657">
    <property type="protein sequence ID" value="JAT56279.1"/>
    <property type="molecule type" value="Transcribed_RNA"/>
</dbReference>
<dbReference type="Pfam" id="PF00364">
    <property type="entry name" value="Biotin_lipoyl"/>
    <property type="match status" value="1"/>
</dbReference>
<evidence type="ECO:0000256" key="4">
    <source>
        <dbReference type="RuleBase" id="RU003423"/>
    </source>
</evidence>
<dbReference type="InterPro" id="IPR003016">
    <property type="entry name" value="2-oxoA_DH_lipoyl-BS"/>
</dbReference>
<dbReference type="FunFam" id="2.40.50.100:FF:000010">
    <property type="entry name" value="Acetyltransferase component of pyruvate dehydrogenase complex"/>
    <property type="match status" value="1"/>
</dbReference>
<evidence type="ECO:0000313" key="8">
    <source>
        <dbReference type="EMBL" id="JAT52177.1"/>
    </source>
</evidence>
<dbReference type="GO" id="GO:0005739">
    <property type="term" value="C:mitochondrion"/>
    <property type="evidence" value="ECO:0007669"/>
    <property type="project" value="TreeGrafter"/>
</dbReference>
<dbReference type="SUPFAM" id="SSF47005">
    <property type="entry name" value="Peripheral subunit-binding domain of 2-oxo acid dehydrogenase complex"/>
    <property type="match status" value="1"/>
</dbReference>
<organism evidence="8">
    <name type="scientific">Anthurium amnicola</name>
    <dbReference type="NCBI Taxonomy" id="1678845"/>
    <lineage>
        <taxon>Eukaryota</taxon>
        <taxon>Viridiplantae</taxon>
        <taxon>Streptophyta</taxon>
        <taxon>Embryophyta</taxon>
        <taxon>Tracheophyta</taxon>
        <taxon>Spermatophyta</taxon>
        <taxon>Magnoliopsida</taxon>
        <taxon>Liliopsida</taxon>
        <taxon>Araceae</taxon>
        <taxon>Pothoideae</taxon>
        <taxon>Potheae</taxon>
        <taxon>Anthurium</taxon>
    </lineage>
</organism>
<dbReference type="PROSITE" id="PS51826">
    <property type="entry name" value="PSBD"/>
    <property type="match status" value="1"/>
</dbReference>
<dbReference type="EC" id="2.3.1.-" evidence="4"/>
<evidence type="ECO:0000313" key="9">
    <source>
        <dbReference type="EMBL" id="JAT56279.1"/>
    </source>
</evidence>
<keyword evidence="2 4" id="KW-0450">Lipoyl</keyword>
<dbReference type="InterPro" id="IPR000089">
    <property type="entry name" value="Biotin_lipoyl"/>
</dbReference>
<feature type="domain" description="Peripheral subunit-binding (PSBD)" evidence="7">
    <location>
        <begin position="183"/>
        <end position="220"/>
    </location>
</feature>
<dbReference type="InterPro" id="IPR001078">
    <property type="entry name" value="2-oxoacid_DH_actylTfrase"/>
</dbReference>
<dbReference type="InterPro" id="IPR004167">
    <property type="entry name" value="PSBD"/>
</dbReference>
<evidence type="ECO:0000256" key="1">
    <source>
        <dbReference type="ARBA" id="ARBA00007317"/>
    </source>
</evidence>
<comment type="similarity">
    <text evidence="1 4">Belongs to the 2-oxoacid dehydrogenase family.</text>
</comment>
<dbReference type="Gene3D" id="3.30.559.10">
    <property type="entry name" value="Chloramphenicol acetyltransferase-like domain"/>
    <property type="match status" value="1"/>
</dbReference>
<proteinExistence type="inferred from homology"/>
<dbReference type="Pfam" id="PF00198">
    <property type="entry name" value="2-oxoacid_dh"/>
    <property type="match status" value="1"/>
</dbReference>
<dbReference type="SUPFAM" id="SSF51230">
    <property type="entry name" value="Single hybrid motif"/>
    <property type="match status" value="1"/>
</dbReference>
<evidence type="ECO:0000256" key="3">
    <source>
        <dbReference type="ARBA" id="ARBA00022946"/>
    </source>
</evidence>
<dbReference type="PROSITE" id="PS00189">
    <property type="entry name" value="LIPOYL"/>
    <property type="match status" value="1"/>
</dbReference>
<dbReference type="EMBL" id="GDJX01015759">
    <property type="protein sequence ID" value="JAT52177.1"/>
    <property type="molecule type" value="Transcribed_RNA"/>
</dbReference>
<dbReference type="InterPro" id="IPR011053">
    <property type="entry name" value="Single_hybrid_motif"/>
</dbReference>
<dbReference type="InterPro" id="IPR045257">
    <property type="entry name" value="E2/Pdx1"/>
</dbReference>
<evidence type="ECO:0000256" key="2">
    <source>
        <dbReference type="ARBA" id="ARBA00022823"/>
    </source>
</evidence>
<dbReference type="GO" id="GO:0016746">
    <property type="term" value="F:acyltransferase activity"/>
    <property type="evidence" value="ECO:0007669"/>
    <property type="project" value="UniProtKB-KW"/>
</dbReference>
<dbReference type="GO" id="GO:0045254">
    <property type="term" value="C:pyruvate dehydrogenase complex"/>
    <property type="evidence" value="ECO:0007669"/>
    <property type="project" value="InterPro"/>
</dbReference>
<dbReference type="InterPro" id="IPR036625">
    <property type="entry name" value="E3-bd_dom_sf"/>
</dbReference>
<dbReference type="SUPFAM" id="SSF52777">
    <property type="entry name" value="CoA-dependent acyltransferases"/>
    <property type="match status" value="1"/>
</dbReference>
<gene>
    <name evidence="8" type="primary">LTA3_2</name>
    <name evidence="9" type="synonym">LTA3_1</name>
    <name evidence="9" type="ORF">g.30691</name>
    <name evidence="8" type="ORF">g.30693</name>
</gene>
<name>A0A1D1YC16_9ARAE</name>
<dbReference type="CDD" id="cd06849">
    <property type="entry name" value="lipoyl_domain"/>
    <property type="match status" value="1"/>
</dbReference>
<keyword evidence="4 8" id="KW-0808">Transferase</keyword>
<dbReference type="Gene3D" id="2.40.50.100">
    <property type="match status" value="1"/>
</dbReference>
<dbReference type="PANTHER" id="PTHR23151:SF90">
    <property type="entry name" value="DIHYDROLIPOYLLYSINE-RESIDUE ACETYLTRANSFERASE COMPONENT OF PYRUVATE DEHYDROGENASE COMPLEX, MITOCHONDRIAL-RELATED"/>
    <property type="match status" value="1"/>
</dbReference>
<accession>A0A1D1YC16</accession>
<dbReference type="PROSITE" id="PS50968">
    <property type="entry name" value="BIOTINYL_LIPOYL"/>
    <property type="match status" value="1"/>
</dbReference>
<dbReference type="FunFam" id="3.30.559.10:FF:000003">
    <property type="entry name" value="Acetyltransferase component of pyruvate dehydrogenase complex"/>
    <property type="match status" value="1"/>
</dbReference>
<feature type="domain" description="Lipoyl-binding" evidence="6">
    <location>
        <begin position="60"/>
        <end position="136"/>
    </location>
</feature>
<sequence length="495" mass="53324">MSKFRFVLSRLTHARNSFGLGLNDNPIQRPLSLLTDICSGPLCEKLHGVRCFSSAEVPSHIVLNMPALSPTMSQGNIAKWRKKEGDKIAVGDVICEIETDKATLEFESLEEGFLAKIIAPEGSKDVLVGQPIAVTVEDPDDIKNVAAGVINDLEMKEEKMASLELGEKGSSAERISDKSTFRRISPSAKLLITEFGLDAASIKASGPRGTLLKGDVLAVINSRGGSSTTCDPLQEKISATSQSSKVDSHSSPPQSSNYLQVKDTYEDLPNNQIRKVIAKRLLESKQNIPHLYLSSDVILDPLLAFRNVIKEQHNIKVSINDIIIKAVALALRNVPEANACWNDEKGEATLCDTVDISIAVATDKGLMTPIVRNADQKSLLAISLEVKELAEKARTGKLAPGQYQGGTFSISNLGMFPVDHFCAIINPPQACIMAVGQGNKVVEPVVGSDGTEIPTIVTKISLKLSADHRVFDGEIGGKFLSALALNLGDVQRLLL</sequence>
<evidence type="ECO:0000259" key="7">
    <source>
        <dbReference type="PROSITE" id="PS51826"/>
    </source>
</evidence>
<protein>
    <recommendedName>
        <fullName evidence="4">Dihydrolipoamide acetyltransferase component of pyruvate dehydrogenase complex</fullName>
        <ecNumber evidence="4">2.3.1.-</ecNumber>
    </recommendedName>
</protein>
<evidence type="ECO:0000256" key="5">
    <source>
        <dbReference type="SAM" id="MobiDB-lite"/>
    </source>
</evidence>
<dbReference type="AlphaFoldDB" id="A0A1D1YC16"/>
<reference evidence="8" key="1">
    <citation type="submission" date="2015-07" db="EMBL/GenBank/DDBJ databases">
        <title>Transcriptome Assembly of Anthurium amnicola.</title>
        <authorList>
            <person name="Suzuki J."/>
        </authorList>
    </citation>
    <scope>NUCLEOTIDE SEQUENCE</scope>
</reference>
<keyword evidence="3" id="KW-0809">Transit peptide</keyword>